<dbReference type="GO" id="GO:0003824">
    <property type="term" value="F:catalytic activity"/>
    <property type="evidence" value="ECO:0007669"/>
    <property type="project" value="InterPro"/>
</dbReference>
<gene>
    <name evidence="2" type="ORF">NAEGRDRAFT_70982</name>
</gene>
<dbReference type="PANTHER" id="PTHR11895">
    <property type="entry name" value="TRANSAMIDASE"/>
    <property type="match status" value="1"/>
</dbReference>
<dbReference type="OMA" id="RWWMFCQ"/>
<dbReference type="GeneID" id="8856009"/>
<dbReference type="OrthoDB" id="6428749at2759"/>
<dbReference type="PANTHER" id="PTHR11895:SF7">
    <property type="entry name" value="GLUTAMYL-TRNA(GLN) AMIDOTRANSFERASE SUBUNIT A, MITOCHONDRIAL"/>
    <property type="match status" value="1"/>
</dbReference>
<dbReference type="Pfam" id="PF01425">
    <property type="entry name" value="Amidase"/>
    <property type="match status" value="1"/>
</dbReference>
<dbReference type="AlphaFoldDB" id="D2VPT7"/>
<organism evidence="3">
    <name type="scientific">Naegleria gruberi</name>
    <name type="common">Amoeba</name>
    <dbReference type="NCBI Taxonomy" id="5762"/>
    <lineage>
        <taxon>Eukaryota</taxon>
        <taxon>Discoba</taxon>
        <taxon>Heterolobosea</taxon>
        <taxon>Tetramitia</taxon>
        <taxon>Eutetramitia</taxon>
        <taxon>Vahlkampfiidae</taxon>
        <taxon>Naegleria</taxon>
    </lineage>
</organism>
<sequence length="539" mass="60304">MSQPTDKRLCFLTASEMLERFRSLSLSPKDVILDVLNRIEQLNDRANAYCYVEKRETLIKLAEESEARYQKNIALPMDGIPISVKDLFMVKGMPSFFGSKAYSTQRQEDFDRKNNTTQDERALIDVIDSPSVEHARNAGCIILGKVTSPEFGWQGVTLSPMTGVTPNPFNFKLSGGGSSGGSNCVMLGMGPLSIGSDGAGSARIPCAFSNVSSIKATVSVVPHYPASPLGTLANVCPMATTIRDAALFLDIIGQPHPSDPLSIHPSRFENANDYHDFKDSSHEKRKFSTQLDTGIKGLRIGLNFSLSTYCDPKIEESVRKAAKILENLGAIVEEVPLLPFQKEKLDVFGTFKILWCTGCKAMVEKRIRPEYRHLVDPNLMDAASRGEKYSAYDFISSEMVRTTMSSLMNTQFFNRYDLLITPTLPITPFEAHLETIPDENIRKLLCGFGNSTNTIMKPSDSPFFEEEYDPMRWWMFCQYTYPFNLMKLPASNVPCDKYVGLQVIGPEYGESLVLRVANEFQKSIDLEFLKDLSKNTFTD</sequence>
<dbReference type="InterPro" id="IPR023631">
    <property type="entry name" value="Amidase_dom"/>
</dbReference>
<accession>D2VPT7</accession>
<dbReference type="eggNOG" id="KOG1211">
    <property type="taxonomic scope" value="Eukaryota"/>
</dbReference>
<evidence type="ECO:0000259" key="1">
    <source>
        <dbReference type="Pfam" id="PF01425"/>
    </source>
</evidence>
<feature type="domain" description="Amidase" evidence="1">
    <location>
        <begin position="31"/>
        <end position="514"/>
    </location>
</feature>
<evidence type="ECO:0000313" key="3">
    <source>
        <dbReference type="Proteomes" id="UP000006671"/>
    </source>
</evidence>
<proteinExistence type="predicted"/>
<dbReference type="SUPFAM" id="SSF75304">
    <property type="entry name" value="Amidase signature (AS) enzymes"/>
    <property type="match status" value="1"/>
</dbReference>
<name>D2VPT7_NAEGR</name>
<dbReference type="Proteomes" id="UP000006671">
    <property type="component" value="Unassembled WGS sequence"/>
</dbReference>
<dbReference type="Gene3D" id="3.90.1300.10">
    <property type="entry name" value="Amidase signature (AS) domain"/>
    <property type="match status" value="1"/>
</dbReference>
<dbReference type="STRING" id="5762.D2VPT7"/>
<dbReference type="InterPro" id="IPR000120">
    <property type="entry name" value="Amidase"/>
</dbReference>
<dbReference type="RefSeq" id="XP_002673927.1">
    <property type="nucleotide sequence ID" value="XM_002673881.1"/>
</dbReference>
<dbReference type="InParanoid" id="D2VPT7"/>
<dbReference type="KEGG" id="ngr:NAEGRDRAFT_70982"/>
<keyword evidence="3" id="KW-1185">Reference proteome</keyword>
<protein>
    <submittedName>
        <fullName evidence="2">Predicted protein</fullName>
    </submittedName>
</protein>
<dbReference type="InterPro" id="IPR036928">
    <property type="entry name" value="AS_sf"/>
</dbReference>
<dbReference type="EMBL" id="GG738887">
    <property type="protein sequence ID" value="EFC41183.1"/>
    <property type="molecule type" value="Genomic_DNA"/>
</dbReference>
<reference evidence="2 3" key="1">
    <citation type="journal article" date="2010" name="Cell">
        <title>The genome of Naegleria gruberi illuminates early eukaryotic versatility.</title>
        <authorList>
            <person name="Fritz-Laylin L.K."/>
            <person name="Prochnik S.E."/>
            <person name="Ginger M.L."/>
            <person name="Dacks J.B."/>
            <person name="Carpenter M.L."/>
            <person name="Field M.C."/>
            <person name="Kuo A."/>
            <person name="Paredez A."/>
            <person name="Chapman J."/>
            <person name="Pham J."/>
            <person name="Shu S."/>
            <person name="Neupane R."/>
            <person name="Cipriano M."/>
            <person name="Mancuso J."/>
            <person name="Tu H."/>
            <person name="Salamov A."/>
            <person name="Lindquist E."/>
            <person name="Shapiro H."/>
            <person name="Lucas S."/>
            <person name="Grigoriev I.V."/>
            <person name="Cande W.Z."/>
            <person name="Fulton C."/>
            <person name="Rokhsar D.S."/>
            <person name="Dawson S.C."/>
        </authorList>
    </citation>
    <scope>NUCLEOTIDE SEQUENCE [LARGE SCALE GENOMIC DNA]</scope>
    <source>
        <strain evidence="2 3">NEG-M</strain>
    </source>
</reference>
<dbReference type="VEuPathDB" id="AmoebaDB:NAEGRDRAFT_70982"/>
<evidence type="ECO:0000313" key="2">
    <source>
        <dbReference type="EMBL" id="EFC41183.1"/>
    </source>
</evidence>